<evidence type="ECO:0000259" key="1">
    <source>
        <dbReference type="PROSITE" id="PS51186"/>
    </source>
</evidence>
<name>A0ABM6JN71_9GAMM</name>
<reference evidence="2 3" key="1">
    <citation type="submission" date="2017-03" db="EMBL/GenBank/DDBJ databases">
        <title>Genome sequencing of Shewanella japonica KCTC 22435.</title>
        <authorList>
            <person name="Kim K.M."/>
        </authorList>
    </citation>
    <scope>NUCLEOTIDE SEQUENCE [LARGE SCALE GENOMIC DNA]</scope>
    <source>
        <strain evidence="2 3">KCTC 22435</strain>
    </source>
</reference>
<dbReference type="EMBL" id="CP020472">
    <property type="protein sequence ID" value="ARD23731.1"/>
    <property type="molecule type" value="Genomic_DNA"/>
</dbReference>
<feature type="domain" description="N-acetyltransferase" evidence="1">
    <location>
        <begin position="3"/>
        <end position="151"/>
    </location>
</feature>
<dbReference type="SUPFAM" id="SSF55729">
    <property type="entry name" value="Acyl-CoA N-acyltransferases (Nat)"/>
    <property type="match status" value="1"/>
</dbReference>
<organism evidence="2 3">
    <name type="scientific">Shewanella japonica</name>
    <dbReference type="NCBI Taxonomy" id="93973"/>
    <lineage>
        <taxon>Bacteria</taxon>
        <taxon>Pseudomonadati</taxon>
        <taxon>Pseudomonadota</taxon>
        <taxon>Gammaproteobacteria</taxon>
        <taxon>Alteromonadales</taxon>
        <taxon>Shewanellaceae</taxon>
        <taxon>Shewanella</taxon>
    </lineage>
</organism>
<gene>
    <name evidence="2" type="ORF">SJ2017_3482</name>
</gene>
<dbReference type="Pfam" id="PF13302">
    <property type="entry name" value="Acetyltransf_3"/>
    <property type="match status" value="1"/>
</dbReference>
<dbReference type="PANTHER" id="PTHR43328:SF1">
    <property type="entry name" value="N-ACETYLTRANSFERASE DOMAIN-CONTAINING PROTEIN"/>
    <property type="match status" value="1"/>
</dbReference>
<evidence type="ECO:0000313" key="3">
    <source>
        <dbReference type="Proteomes" id="UP000191820"/>
    </source>
</evidence>
<dbReference type="Gene3D" id="3.40.630.30">
    <property type="match status" value="1"/>
</dbReference>
<protein>
    <submittedName>
        <fullName evidence="2">N-acetyltransferase</fullName>
    </submittedName>
</protein>
<keyword evidence="3" id="KW-1185">Reference proteome</keyword>
<dbReference type="PROSITE" id="PS51186">
    <property type="entry name" value="GNAT"/>
    <property type="match status" value="1"/>
</dbReference>
<accession>A0ABM6JN71</accession>
<dbReference type="PANTHER" id="PTHR43328">
    <property type="entry name" value="ACETYLTRANSFERASE-RELATED"/>
    <property type="match status" value="1"/>
</dbReference>
<dbReference type="Proteomes" id="UP000191820">
    <property type="component" value="Chromosome"/>
</dbReference>
<sequence>MHLQLRGVKSEDLEHLFQFQCEPEANDMADFPARDRNAFFEHWYQNILSNPAIAAQAIIVDDVVIGSIVLWQSENQWLLGYWVGREYWGKGYATNALRLFLSAHSTRPIFAEVAQHNVGSIAVLNKNGFTPIGVVEEADCDKPLLAFVLKN</sequence>
<dbReference type="InterPro" id="IPR016181">
    <property type="entry name" value="Acyl_CoA_acyltransferase"/>
</dbReference>
<evidence type="ECO:0000313" key="2">
    <source>
        <dbReference type="EMBL" id="ARD23731.1"/>
    </source>
</evidence>
<dbReference type="RefSeq" id="WP_080916702.1">
    <property type="nucleotide sequence ID" value="NZ_CP020472.1"/>
</dbReference>
<proteinExistence type="predicted"/>
<dbReference type="InterPro" id="IPR000182">
    <property type="entry name" value="GNAT_dom"/>
</dbReference>